<dbReference type="Proteomes" id="UP000613740">
    <property type="component" value="Unassembled WGS sequence"/>
</dbReference>
<comment type="caution">
    <text evidence="2">The sequence shown here is derived from an EMBL/GenBank/DDBJ whole genome shotgun (WGS) entry which is preliminary data.</text>
</comment>
<dbReference type="PANTHER" id="PTHR36006:SF2">
    <property type="entry name" value="OS06G0704200 PROTEIN"/>
    <property type="match status" value="1"/>
</dbReference>
<protein>
    <submittedName>
        <fullName evidence="2">Uncharacterized protein</fullName>
    </submittedName>
</protein>
<gene>
    <name evidence="2" type="ORF">HYH02_015072</name>
</gene>
<feature type="region of interest" description="Disordered" evidence="1">
    <location>
        <begin position="193"/>
        <end position="225"/>
    </location>
</feature>
<proteinExistence type="predicted"/>
<dbReference type="PANTHER" id="PTHR36006">
    <property type="entry name" value="BNAC02G25390D PROTEIN"/>
    <property type="match status" value="1"/>
</dbReference>
<evidence type="ECO:0000313" key="2">
    <source>
        <dbReference type="EMBL" id="KAG2425128.1"/>
    </source>
</evidence>
<organism evidence="2 3">
    <name type="scientific">Chlamydomonas schloesseri</name>
    <dbReference type="NCBI Taxonomy" id="2026947"/>
    <lineage>
        <taxon>Eukaryota</taxon>
        <taxon>Viridiplantae</taxon>
        <taxon>Chlorophyta</taxon>
        <taxon>core chlorophytes</taxon>
        <taxon>Chlorophyceae</taxon>
        <taxon>CS clade</taxon>
        <taxon>Chlamydomonadales</taxon>
        <taxon>Chlamydomonadaceae</taxon>
        <taxon>Chlamydomonas</taxon>
    </lineage>
</organism>
<sequence length="225" mass="23010">MVSGLKRSVLRARGVAAVRCTATPRSDGNGPHNGPHACAPHVSAERGSAHPWRRALSLAVAGGLSLQLLLLAPSASLAALAPAEPDIDTFENVPSQLSAQGEVKDVPLSSVVSGPKKKEIESCTRKCVPTCARGGDGAPGLGPISVRKEIVVFKEGFRSRQYCLSECAQVCALSYDRDKAVLLAPQIEAAAARAGLQQQPSSSPPAGAAATASGTAVSEVQGGSR</sequence>
<keyword evidence="3" id="KW-1185">Reference proteome</keyword>
<accession>A0A835VTC4</accession>
<name>A0A835VTC4_9CHLO</name>
<evidence type="ECO:0000256" key="1">
    <source>
        <dbReference type="SAM" id="MobiDB-lite"/>
    </source>
</evidence>
<dbReference type="AlphaFoldDB" id="A0A835VTC4"/>
<reference evidence="2" key="1">
    <citation type="journal article" date="2020" name="bioRxiv">
        <title>Comparative genomics of Chlamydomonas.</title>
        <authorList>
            <person name="Craig R.J."/>
            <person name="Hasan A.R."/>
            <person name="Ness R.W."/>
            <person name="Keightley P.D."/>
        </authorList>
    </citation>
    <scope>NUCLEOTIDE SEQUENCE</scope>
    <source>
        <strain evidence="2">CCAP 11/173</strain>
    </source>
</reference>
<evidence type="ECO:0000313" key="3">
    <source>
        <dbReference type="Proteomes" id="UP000613740"/>
    </source>
</evidence>
<feature type="compositionally biased region" description="Low complexity" evidence="1">
    <location>
        <begin position="194"/>
        <end position="216"/>
    </location>
</feature>
<dbReference type="EMBL" id="JAEHOD010000118">
    <property type="protein sequence ID" value="KAG2425128.1"/>
    <property type="molecule type" value="Genomic_DNA"/>
</dbReference>
<dbReference type="OrthoDB" id="1900575at2759"/>
<feature type="region of interest" description="Disordered" evidence="1">
    <location>
        <begin position="22"/>
        <end position="42"/>
    </location>
</feature>